<dbReference type="EMBL" id="QXFM01000057">
    <property type="protein sequence ID" value="RIV89716.1"/>
    <property type="molecule type" value="Genomic_DNA"/>
</dbReference>
<evidence type="ECO:0000259" key="4">
    <source>
        <dbReference type="PROSITE" id="PS50887"/>
    </source>
</evidence>
<organism evidence="5 6">
    <name type="scientific">Aurantiacibacter xanthus</name>
    <dbReference type="NCBI Taxonomy" id="1784712"/>
    <lineage>
        <taxon>Bacteria</taxon>
        <taxon>Pseudomonadati</taxon>
        <taxon>Pseudomonadota</taxon>
        <taxon>Alphaproteobacteria</taxon>
        <taxon>Sphingomonadales</taxon>
        <taxon>Erythrobacteraceae</taxon>
        <taxon>Aurantiacibacter</taxon>
    </lineage>
</organism>
<reference evidence="5 6" key="1">
    <citation type="submission" date="2018-08" db="EMBL/GenBank/DDBJ databases">
        <title>Erythrobacter zhengii sp.nov., a bacterium isolated from deep-sea sediment.</title>
        <authorList>
            <person name="Fang C."/>
            <person name="Wu Y.-H."/>
            <person name="Sun C."/>
            <person name="Wang H."/>
            <person name="Cheng H."/>
            <person name="Meng F.-X."/>
            <person name="Wang C.-S."/>
            <person name="Xu X.-W."/>
        </authorList>
    </citation>
    <scope>NUCLEOTIDE SEQUENCE [LARGE SCALE GENOMIC DNA]</scope>
    <source>
        <strain evidence="5 6">CCTCC AB 2015396</strain>
    </source>
</reference>
<evidence type="ECO:0000256" key="3">
    <source>
        <dbReference type="SAM" id="Phobius"/>
    </source>
</evidence>
<proteinExistence type="predicted"/>
<dbReference type="PROSITE" id="PS50887">
    <property type="entry name" value="GGDEF"/>
    <property type="match status" value="1"/>
</dbReference>
<dbReference type="InterPro" id="IPR050469">
    <property type="entry name" value="Diguanylate_Cyclase"/>
</dbReference>
<dbReference type="CDD" id="cd01949">
    <property type="entry name" value="GGDEF"/>
    <property type="match status" value="1"/>
</dbReference>
<gene>
    <name evidence="5" type="ORF">D2V17_05445</name>
</gene>
<dbReference type="PANTHER" id="PTHR45138:SF9">
    <property type="entry name" value="DIGUANYLATE CYCLASE DGCM-RELATED"/>
    <property type="match status" value="1"/>
</dbReference>
<dbReference type="SUPFAM" id="SSF55073">
    <property type="entry name" value="Nucleotide cyclase"/>
    <property type="match status" value="1"/>
</dbReference>
<keyword evidence="3" id="KW-1133">Transmembrane helix</keyword>
<feature type="domain" description="GGDEF" evidence="4">
    <location>
        <begin position="473"/>
        <end position="604"/>
    </location>
</feature>
<dbReference type="Pfam" id="PF00990">
    <property type="entry name" value="GGDEF"/>
    <property type="match status" value="1"/>
</dbReference>
<dbReference type="OrthoDB" id="9812260at2"/>
<dbReference type="InterPro" id="IPR029787">
    <property type="entry name" value="Nucleotide_cyclase"/>
</dbReference>
<keyword evidence="3" id="KW-0472">Membrane</keyword>
<dbReference type="Proteomes" id="UP000265366">
    <property type="component" value="Unassembled WGS sequence"/>
</dbReference>
<dbReference type="Gene3D" id="3.30.70.270">
    <property type="match status" value="1"/>
</dbReference>
<comment type="caution">
    <text evidence="5">The sequence shown here is derived from an EMBL/GenBank/DDBJ whole genome shotgun (WGS) entry which is preliminary data.</text>
</comment>
<dbReference type="SMART" id="SM00267">
    <property type="entry name" value="GGDEF"/>
    <property type="match status" value="1"/>
</dbReference>
<dbReference type="EC" id="2.7.7.65" evidence="1"/>
<comment type="catalytic activity">
    <reaction evidence="2">
        <text>2 GTP = 3',3'-c-di-GMP + 2 diphosphate</text>
        <dbReference type="Rhea" id="RHEA:24898"/>
        <dbReference type="ChEBI" id="CHEBI:33019"/>
        <dbReference type="ChEBI" id="CHEBI:37565"/>
        <dbReference type="ChEBI" id="CHEBI:58805"/>
        <dbReference type="EC" id="2.7.7.65"/>
    </reaction>
</comment>
<dbReference type="RefSeq" id="WP_119592080.1">
    <property type="nucleotide sequence ID" value="NZ_QXFM01000057.1"/>
</dbReference>
<dbReference type="NCBIfam" id="TIGR00254">
    <property type="entry name" value="GGDEF"/>
    <property type="match status" value="1"/>
</dbReference>
<feature type="transmembrane region" description="Helical" evidence="3">
    <location>
        <begin position="408"/>
        <end position="433"/>
    </location>
</feature>
<accession>A0A3A1P7I4</accession>
<dbReference type="InterPro" id="IPR000160">
    <property type="entry name" value="GGDEF_dom"/>
</dbReference>
<dbReference type="Gene3D" id="1.25.40.10">
    <property type="entry name" value="Tetratricopeptide repeat domain"/>
    <property type="match status" value="1"/>
</dbReference>
<evidence type="ECO:0000313" key="5">
    <source>
        <dbReference type="EMBL" id="RIV89716.1"/>
    </source>
</evidence>
<name>A0A3A1P7I4_9SPHN</name>
<evidence type="ECO:0000313" key="6">
    <source>
        <dbReference type="Proteomes" id="UP000265366"/>
    </source>
</evidence>
<dbReference type="AlphaFoldDB" id="A0A3A1P7I4"/>
<dbReference type="InterPro" id="IPR043128">
    <property type="entry name" value="Rev_trsase/Diguanyl_cyclase"/>
</dbReference>
<keyword evidence="3" id="KW-0812">Transmembrane</keyword>
<dbReference type="SUPFAM" id="SSF48452">
    <property type="entry name" value="TPR-like"/>
    <property type="match status" value="1"/>
</dbReference>
<keyword evidence="6" id="KW-1185">Reference proteome</keyword>
<evidence type="ECO:0000256" key="2">
    <source>
        <dbReference type="ARBA" id="ARBA00034247"/>
    </source>
</evidence>
<dbReference type="GO" id="GO:0052621">
    <property type="term" value="F:diguanylate cyclase activity"/>
    <property type="evidence" value="ECO:0007669"/>
    <property type="project" value="UniProtKB-EC"/>
</dbReference>
<dbReference type="FunFam" id="3.30.70.270:FF:000001">
    <property type="entry name" value="Diguanylate cyclase domain protein"/>
    <property type="match status" value="1"/>
</dbReference>
<sequence length="619" mass="67501">MFAAGIAVACTLQSAEAAARCVGSEDPAITRVEIEIGRDPVAAVSYIAREIAETDPASKLRIAELYAAQTIALAMTGKTVSDAREQARRAAASLASSEQLRLFLRLDGVGEMEDRGEALQMLEALEREFHALPSGSTAKICRAIDFAYYFSELDRPREAFAFAAQAYRNSAGKRMSAPRAQAASMLGYFVSQGYDFAYAEQLHSEALKIELALGMSDLAANDLFLRGSVELSAGDWDRALRDFSASADQARHVGNAYAVAYAQLGTCRAALEGEALAQAIPACEQAYAALTEEGEPMRFSVTALMARLLGERGDAAGVLRLLDPLIANESATAQQDDLVMALDTRAQALAALNRNGEAYADLRRARQVADAFYKSELQSGITAMRARFQTEELQGNLAEEQRRSEARLWLASVVIAGAVIIFSLLGAIVFILLRHRRRFRHLAMTDPLTGLCNRRATLEMADEALRHSSLAAPRASLALIDIDHFKACNDRFGHDAGDQVLSVFARIVEGNVRPGDVVGRWGGEEFLLIAPGAKAHEAARIVERIREAAEQERFDFSADYRLRFSAGVARLDEAERMDECITLADRRLYRAKERGRNQTCMAGEEEGSVAVADEIFDPA</sequence>
<protein>
    <recommendedName>
        <fullName evidence="1">diguanylate cyclase</fullName>
        <ecNumber evidence="1">2.7.7.65</ecNumber>
    </recommendedName>
</protein>
<dbReference type="InterPro" id="IPR011990">
    <property type="entry name" value="TPR-like_helical_dom_sf"/>
</dbReference>
<dbReference type="PANTHER" id="PTHR45138">
    <property type="entry name" value="REGULATORY COMPONENTS OF SENSORY TRANSDUCTION SYSTEM"/>
    <property type="match status" value="1"/>
</dbReference>
<evidence type="ECO:0000256" key="1">
    <source>
        <dbReference type="ARBA" id="ARBA00012528"/>
    </source>
</evidence>